<dbReference type="InterPro" id="IPR016160">
    <property type="entry name" value="Ald_DH_CS_CYS"/>
</dbReference>
<evidence type="ECO:0000256" key="4">
    <source>
        <dbReference type="PIRNR" id="PIRNR036492"/>
    </source>
</evidence>
<gene>
    <name evidence="7" type="ORF">SBAD_LOCUS4358</name>
</gene>
<dbReference type="GO" id="GO:0006081">
    <property type="term" value="P:aldehyde metabolic process"/>
    <property type="evidence" value="ECO:0007669"/>
    <property type="project" value="InterPro"/>
</dbReference>
<feature type="active site" evidence="5">
    <location>
        <position position="239"/>
    </location>
</feature>
<evidence type="ECO:0000313" key="9">
    <source>
        <dbReference type="WBParaSite" id="SBAD_0000454801-mRNA-1"/>
    </source>
</evidence>
<dbReference type="FunFam" id="3.40.605.10:FF:000004">
    <property type="entry name" value="Aldehyde dehydrogenase"/>
    <property type="match status" value="1"/>
</dbReference>
<comment type="similarity">
    <text evidence="1 4">Belongs to the aldehyde dehydrogenase family.</text>
</comment>
<evidence type="ECO:0000256" key="5">
    <source>
        <dbReference type="PIRSR" id="PIRSR036492-1"/>
    </source>
</evidence>
<evidence type="ECO:0000256" key="1">
    <source>
        <dbReference type="ARBA" id="ARBA00009986"/>
    </source>
</evidence>
<dbReference type="WBParaSite" id="SBAD_0000454801-mRNA-1">
    <property type="protein sequence ID" value="SBAD_0000454801-mRNA-1"/>
    <property type="gene ID" value="SBAD_0000454801"/>
</dbReference>
<dbReference type="InterPro" id="IPR012394">
    <property type="entry name" value="Aldehyde_DH_NAD(P)"/>
</dbReference>
<dbReference type="InterPro" id="IPR015590">
    <property type="entry name" value="Aldehyde_DH_dom"/>
</dbReference>
<keyword evidence="3" id="KW-0520">NAD</keyword>
<dbReference type="AlphaFoldDB" id="A0A183IL62"/>
<dbReference type="EMBL" id="UZAM01008273">
    <property type="protein sequence ID" value="VDP04125.1"/>
    <property type="molecule type" value="Genomic_DNA"/>
</dbReference>
<keyword evidence="8" id="KW-1185">Reference proteome</keyword>
<name>A0A183IL62_9BILA</name>
<dbReference type="GO" id="GO:0005737">
    <property type="term" value="C:cytoplasm"/>
    <property type="evidence" value="ECO:0007669"/>
    <property type="project" value="TreeGrafter"/>
</dbReference>
<accession>A0A183IL62</accession>
<dbReference type="PIRSF" id="PIRSF036492">
    <property type="entry name" value="ALDH"/>
    <property type="match status" value="1"/>
</dbReference>
<sequence>MIIDCLRRTFDSGKTLPISFRKAQLTRLRLLLTENEQEICDAVFKDIHRPAYECYFYEIMLVLNEIEAALEGIGKWTTPQKVNRNLMQILDSAYIVKEPLGVVLIMSTWNYPINLIFAPLVGAIAAGNCVVLKPSEMASYTESLIGTLVPKYLDSDVIKVVKADAAATAELLKERFDHIFFTGSNRVGKLVLRAASEHLTPVTLELGGKCPVIVTSDFTAKIAARRIAWGKFLSCGQTCLAPDYVLCEESVKADLIQGIQAAVKDFYGANPQTSEYYARIINKDSFERLVRFIKTNNVVCGGSYVAEDLYIAPTIIDNVRLSDPIMQEEIFGPILPIISVKSVEQAIEVVKNREKPLAVYLFSNTSSVQNKIMSGTFSGACVVNDIMMHIGLETLPFGGVGYSGMGKYHGKFSFDTFSNSKSVLKRHELGEFILWMRYPPYSQSKHFWANLFIKRHPLSLAAIVPPKSPSTMLWFRNFKGATETRFRFLNYTKA</sequence>
<evidence type="ECO:0000313" key="8">
    <source>
        <dbReference type="Proteomes" id="UP000270296"/>
    </source>
</evidence>
<dbReference type="Gene3D" id="3.40.605.10">
    <property type="entry name" value="Aldehyde Dehydrogenase, Chain A, domain 1"/>
    <property type="match status" value="1"/>
</dbReference>
<dbReference type="InterPro" id="IPR016163">
    <property type="entry name" value="Ald_DH_C"/>
</dbReference>
<evidence type="ECO:0000313" key="7">
    <source>
        <dbReference type="EMBL" id="VDP04125.1"/>
    </source>
</evidence>
<organism evidence="9">
    <name type="scientific">Soboliphyme baturini</name>
    <dbReference type="NCBI Taxonomy" id="241478"/>
    <lineage>
        <taxon>Eukaryota</taxon>
        <taxon>Metazoa</taxon>
        <taxon>Ecdysozoa</taxon>
        <taxon>Nematoda</taxon>
        <taxon>Enoplea</taxon>
        <taxon>Dorylaimia</taxon>
        <taxon>Dioctophymatida</taxon>
        <taxon>Dioctophymatoidea</taxon>
        <taxon>Soboliphymatidae</taxon>
        <taxon>Soboliphyme</taxon>
    </lineage>
</organism>
<dbReference type="SUPFAM" id="SSF53720">
    <property type="entry name" value="ALDH-like"/>
    <property type="match status" value="1"/>
</dbReference>
<feature type="active site" evidence="5">
    <location>
        <position position="205"/>
    </location>
</feature>
<protein>
    <recommendedName>
        <fullName evidence="4">Aldehyde dehydrogenase</fullName>
    </recommendedName>
</protein>
<dbReference type="Gene3D" id="3.40.309.10">
    <property type="entry name" value="Aldehyde Dehydrogenase, Chain A, domain 2"/>
    <property type="match status" value="1"/>
</dbReference>
<reference evidence="9" key="1">
    <citation type="submission" date="2016-06" db="UniProtKB">
        <authorList>
            <consortium name="WormBaseParasite"/>
        </authorList>
    </citation>
    <scope>IDENTIFICATION</scope>
</reference>
<dbReference type="CDD" id="cd07087">
    <property type="entry name" value="ALDH_F3-13-14_CALDH-like"/>
    <property type="match status" value="1"/>
</dbReference>
<dbReference type="PANTHER" id="PTHR43570">
    <property type="entry name" value="ALDEHYDE DEHYDROGENASE"/>
    <property type="match status" value="1"/>
</dbReference>
<dbReference type="InterPro" id="IPR016162">
    <property type="entry name" value="Ald_DH_N"/>
</dbReference>
<dbReference type="FunFam" id="3.40.309.10:FF:000003">
    <property type="entry name" value="Aldehyde dehydrogenase"/>
    <property type="match status" value="1"/>
</dbReference>
<dbReference type="GO" id="GO:0004029">
    <property type="term" value="F:aldehyde dehydrogenase (NAD+) activity"/>
    <property type="evidence" value="ECO:0007669"/>
    <property type="project" value="TreeGrafter"/>
</dbReference>
<evidence type="ECO:0000256" key="3">
    <source>
        <dbReference type="ARBA" id="ARBA00023027"/>
    </source>
</evidence>
<dbReference type="Pfam" id="PF00171">
    <property type="entry name" value="Aldedh"/>
    <property type="match status" value="1"/>
</dbReference>
<dbReference type="PANTHER" id="PTHR43570:SF16">
    <property type="entry name" value="ALDEHYDE DEHYDROGENASE TYPE III, ISOFORM Q"/>
    <property type="match status" value="1"/>
</dbReference>
<dbReference type="Proteomes" id="UP000270296">
    <property type="component" value="Unassembled WGS sequence"/>
</dbReference>
<evidence type="ECO:0000259" key="6">
    <source>
        <dbReference type="Pfam" id="PF00171"/>
    </source>
</evidence>
<feature type="domain" description="Aldehyde dehydrogenase" evidence="6">
    <location>
        <begin position="7"/>
        <end position="423"/>
    </location>
</feature>
<reference evidence="7 8" key="2">
    <citation type="submission" date="2018-11" db="EMBL/GenBank/DDBJ databases">
        <authorList>
            <consortium name="Pathogen Informatics"/>
        </authorList>
    </citation>
    <scope>NUCLEOTIDE SEQUENCE [LARGE SCALE GENOMIC DNA]</scope>
</reference>
<proteinExistence type="inferred from homology"/>
<keyword evidence="2 4" id="KW-0560">Oxidoreductase</keyword>
<dbReference type="OrthoDB" id="440325at2759"/>
<dbReference type="PROSITE" id="PS00070">
    <property type="entry name" value="ALDEHYDE_DEHYDR_CYS"/>
    <property type="match status" value="1"/>
</dbReference>
<evidence type="ECO:0000256" key="2">
    <source>
        <dbReference type="ARBA" id="ARBA00023002"/>
    </source>
</evidence>
<dbReference type="InterPro" id="IPR016161">
    <property type="entry name" value="Ald_DH/histidinol_DH"/>
</dbReference>